<dbReference type="InterPro" id="IPR016181">
    <property type="entry name" value="Acyl_CoA_acyltransferase"/>
</dbReference>
<dbReference type="AlphaFoldDB" id="A0AAV2NAH5"/>
<protein>
    <recommendedName>
        <fullName evidence="4">N-acetyltransferase domain-containing protein</fullName>
    </recommendedName>
</protein>
<evidence type="ECO:0000259" key="4">
    <source>
        <dbReference type="PROSITE" id="PS51186"/>
    </source>
</evidence>
<keyword evidence="2" id="KW-0808">Transferase</keyword>
<evidence type="ECO:0000256" key="3">
    <source>
        <dbReference type="ARBA" id="ARBA00023315"/>
    </source>
</evidence>
<evidence type="ECO:0000313" key="6">
    <source>
        <dbReference type="Proteomes" id="UP001497644"/>
    </source>
</evidence>
<dbReference type="GO" id="GO:0008080">
    <property type="term" value="F:N-acetyltransferase activity"/>
    <property type="evidence" value="ECO:0007669"/>
    <property type="project" value="TreeGrafter"/>
</dbReference>
<name>A0AAV2NAH5_9HYME</name>
<dbReference type="PANTHER" id="PTHR10545:SF29">
    <property type="entry name" value="GH14572P-RELATED"/>
    <property type="match status" value="1"/>
</dbReference>
<dbReference type="PROSITE" id="PS51186">
    <property type="entry name" value="GNAT"/>
    <property type="match status" value="1"/>
</dbReference>
<dbReference type="FunFam" id="3.40.630.30:FF:000064">
    <property type="entry name" value="GNAT family acetyltransferase"/>
    <property type="match status" value="1"/>
</dbReference>
<dbReference type="Gene3D" id="3.40.630.30">
    <property type="match status" value="1"/>
</dbReference>
<organism evidence="5 6">
    <name type="scientific">Lasius platythorax</name>
    <dbReference type="NCBI Taxonomy" id="488582"/>
    <lineage>
        <taxon>Eukaryota</taxon>
        <taxon>Metazoa</taxon>
        <taxon>Ecdysozoa</taxon>
        <taxon>Arthropoda</taxon>
        <taxon>Hexapoda</taxon>
        <taxon>Insecta</taxon>
        <taxon>Pterygota</taxon>
        <taxon>Neoptera</taxon>
        <taxon>Endopterygota</taxon>
        <taxon>Hymenoptera</taxon>
        <taxon>Apocrita</taxon>
        <taxon>Aculeata</taxon>
        <taxon>Formicoidea</taxon>
        <taxon>Formicidae</taxon>
        <taxon>Formicinae</taxon>
        <taxon>Lasius</taxon>
        <taxon>Lasius</taxon>
    </lineage>
</organism>
<feature type="domain" description="N-acetyltransferase" evidence="4">
    <location>
        <begin position="5"/>
        <end position="161"/>
    </location>
</feature>
<dbReference type="InterPro" id="IPR051016">
    <property type="entry name" value="Diverse_Substrate_AcTransf"/>
</dbReference>
<comment type="similarity">
    <text evidence="1">Belongs to the acetyltransferase family.</text>
</comment>
<dbReference type="Proteomes" id="UP001497644">
    <property type="component" value="Chromosome 11"/>
</dbReference>
<dbReference type="EMBL" id="OZ034834">
    <property type="protein sequence ID" value="CAL1676478.1"/>
    <property type="molecule type" value="Genomic_DNA"/>
</dbReference>
<dbReference type="CDD" id="cd04301">
    <property type="entry name" value="NAT_SF"/>
    <property type="match status" value="1"/>
</dbReference>
<evidence type="ECO:0000313" key="5">
    <source>
        <dbReference type="EMBL" id="CAL1676478.1"/>
    </source>
</evidence>
<accession>A0AAV2NAH5</accession>
<gene>
    <name evidence="5" type="ORF">LPLAT_LOCUS2663</name>
</gene>
<dbReference type="Pfam" id="PF00583">
    <property type="entry name" value="Acetyltransf_1"/>
    <property type="match status" value="1"/>
</dbReference>
<evidence type="ECO:0000256" key="1">
    <source>
        <dbReference type="ARBA" id="ARBA00008694"/>
    </source>
</evidence>
<evidence type="ECO:0000256" key="2">
    <source>
        <dbReference type="ARBA" id="ARBA00022679"/>
    </source>
</evidence>
<proteinExistence type="inferred from homology"/>
<keyword evidence="6" id="KW-1185">Reference proteome</keyword>
<dbReference type="PANTHER" id="PTHR10545">
    <property type="entry name" value="DIAMINE N-ACETYLTRANSFERASE"/>
    <property type="match status" value="1"/>
</dbReference>
<dbReference type="InterPro" id="IPR000182">
    <property type="entry name" value="GNAT_dom"/>
</dbReference>
<dbReference type="SUPFAM" id="SSF55729">
    <property type="entry name" value="Acyl-CoA N-acyltransferases (Nat)"/>
    <property type="match status" value="1"/>
</dbReference>
<reference evidence="5" key="1">
    <citation type="submission" date="2024-04" db="EMBL/GenBank/DDBJ databases">
        <authorList>
            <consortium name="Molecular Ecology Group"/>
        </authorList>
    </citation>
    <scope>NUCLEOTIDE SEQUENCE</scope>
</reference>
<keyword evidence="3" id="KW-0012">Acyltransferase</keyword>
<sequence>MMTEIIIRRSRREDCKAIRTLIQELADYEKMSEGPKIDHKTLEKDGFDGQPLFLCNVATSNEKVIGYTIFYNIYSTWHGKAMYLEDIYVTPEFRGKGVGTKLLKAIAKEAVENHCSKLNFMVLKWNPAREFYKIHGANDLTSEEQWHYYNFSGIDLERLASDSE</sequence>